<comment type="subunit">
    <text evidence="4">Complex I is composed of 45 different subunits.</text>
</comment>
<evidence type="ECO:0000256" key="10">
    <source>
        <dbReference type="ARBA" id="ARBA00022946"/>
    </source>
</evidence>
<dbReference type="AlphaFoldDB" id="A0AAV4AM24"/>
<dbReference type="Proteomes" id="UP000735302">
    <property type="component" value="Unassembled WGS sequence"/>
</dbReference>
<evidence type="ECO:0000256" key="6">
    <source>
        <dbReference type="ARBA" id="ARBA00022448"/>
    </source>
</evidence>
<evidence type="ECO:0000256" key="4">
    <source>
        <dbReference type="ARBA" id="ARBA00011533"/>
    </source>
</evidence>
<evidence type="ECO:0000256" key="2">
    <source>
        <dbReference type="ARBA" id="ARBA00004434"/>
    </source>
</evidence>
<keyword evidence="13" id="KW-0496">Mitochondrion</keyword>
<keyword evidence="8 17" id="KW-0812">Transmembrane</keyword>
<evidence type="ECO:0000256" key="13">
    <source>
        <dbReference type="ARBA" id="ARBA00023128"/>
    </source>
</evidence>
<dbReference type="GO" id="GO:0005743">
    <property type="term" value="C:mitochondrial inner membrane"/>
    <property type="evidence" value="ECO:0007669"/>
    <property type="project" value="UniProtKB-SubCell"/>
</dbReference>
<keyword evidence="7" id="KW-0679">Respiratory chain</keyword>
<evidence type="ECO:0000256" key="17">
    <source>
        <dbReference type="SAM" id="Phobius"/>
    </source>
</evidence>
<evidence type="ECO:0000256" key="11">
    <source>
        <dbReference type="ARBA" id="ARBA00022982"/>
    </source>
</evidence>
<evidence type="ECO:0000256" key="16">
    <source>
        <dbReference type="ARBA" id="ARBA00032550"/>
    </source>
</evidence>
<evidence type="ECO:0000256" key="8">
    <source>
        <dbReference type="ARBA" id="ARBA00022692"/>
    </source>
</evidence>
<comment type="caution">
    <text evidence="18">The sequence shown here is derived from an EMBL/GenBank/DDBJ whole genome shotgun (WGS) entry which is preliminary data.</text>
</comment>
<gene>
    <name evidence="18" type="ORF">PoB_003485300</name>
</gene>
<evidence type="ECO:0000256" key="1">
    <source>
        <dbReference type="ARBA" id="ARBA00003195"/>
    </source>
</evidence>
<evidence type="ECO:0000256" key="7">
    <source>
        <dbReference type="ARBA" id="ARBA00022660"/>
    </source>
</evidence>
<evidence type="ECO:0000256" key="3">
    <source>
        <dbReference type="ARBA" id="ARBA00007152"/>
    </source>
</evidence>
<comment type="subcellular location">
    <subcellularLocation>
        <location evidence="2">Mitochondrion inner membrane</location>
        <topology evidence="2">Single-pass membrane protein</topology>
    </subcellularLocation>
</comment>
<dbReference type="EMBL" id="BLXT01003952">
    <property type="protein sequence ID" value="GFO08348.1"/>
    <property type="molecule type" value="Genomic_DNA"/>
</dbReference>
<evidence type="ECO:0000256" key="14">
    <source>
        <dbReference type="ARBA" id="ARBA00023136"/>
    </source>
</evidence>
<proteinExistence type="inferred from homology"/>
<keyword evidence="11" id="KW-0249">Electron transport</keyword>
<organism evidence="18 19">
    <name type="scientific">Plakobranchus ocellatus</name>
    <dbReference type="NCBI Taxonomy" id="259542"/>
    <lineage>
        <taxon>Eukaryota</taxon>
        <taxon>Metazoa</taxon>
        <taxon>Spiralia</taxon>
        <taxon>Lophotrochozoa</taxon>
        <taxon>Mollusca</taxon>
        <taxon>Gastropoda</taxon>
        <taxon>Heterobranchia</taxon>
        <taxon>Euthyneura</taxon>
        <taxon>Panpulmonata</taxon>
        <taxon>Sacoglossa</taxon>
        <taxon>Placobranchoidea</taxon>
        <taxon>Plakobranchidae</taxon>
        <taxon>Plakobranchus</taxon>
    </lineage>
</organism>
<keyword evidence="6" id="KW-0813">Transport</keyword>
<evidence type="ECO:0000313" key="19">
    <source>
        <dbReference type="Proteomes" id="UP000735302"/>
    </source>
</evidence>
<name>A0AAV4AM24_9GAST</name>
<keyword evidence="12 17" id="KW-1133">Transmembrane helix</keyword>
<dbReference type="PANTHER" id="PTHR13178:SF0">
    <property type="entry name" value="NADH DEHYDROGENASE [UBIQUINONE] 1 BETA SUBCOMPLEX SUBUNIT 5, MITOCHONDRIAL"/>
    <property type="match status" value="1"/>
</dbReference>
<sequence>MVGMSLLRPYLRQVIRLPLQKRLLLEGQKVSVRNAGHESKMVIIPTRYEWTKFKNDLHFYVLLGLVPMGLLITYANMFVGPAELSEIPEGYEPQEYEYYQSPIKRWLAKYLFEEPMKEYERSLHTLYVEGEHRYWNMLYKKVKILMKDRLDYRGWYWVDSDKSIMDLQREMKEYNERYIGNK</sequence>
<protein>
    <recommendedName>
        <fullName evidence="5">NADH dehydrogenase [ubiquinone] 1 beta subcomplex subunit 5, mitochondrial</fullName>
    </recommendedName>
    <alternativeName>
        <fullName evidence="16">Complex I-SGDH</fullName>
    </alternativeName>
    <alternativeName>
        <fullName evidence="15">NADH-ubiquinone oxidoreductase SGDH subunit</fullName>
    </alternativeName>
</protein>
<keyword evidence="9" id="KW-0999">Mitochondrion inner membrane</keyword>
<accession>A0AAV4AM24</accession>
<evidence type="ECO:0000256" key="15">
    <source>
        <dbReference type="ARBA" id="ARBA00032395"/>
    </source>
</evidence>
<evidence type="ECO:0000256" key="12">
    <source>
        <dbReference type="ARBA" id="ARBA00022989"/>
    </source>
</evidence>
<dbReference type="PANTHER" id="PTHR13178">
    <property type="entry name" value="NADH-UBIQUINONE OXIDOREDUCTASE SGDH SUBUNIT"/>
    <property type="match status" value="1"/>
</dbReference>
<dbReference type="Pfam" id="PF09781">
    <property type="entry name" value="NDUF_B5"/>
    <property type="match status" value="1"/>
</dbReference>
<comment type="similarity">
    <text evidence="3">Belongs to the complex I NDUFB5 subunit family.</text>
</comment>
<feature type="transmembrane region" description="Helical" evidence="17">
    <location>
        <begin position="57"/>
        <end position="79"/>
    </location>
</feature>
<reference evidence="18 19" key="1">
    <citation type="journal article" date="2021" name="Elife">
        <title>Chloroplast acquisition without the gene transfer in kleptoplastic sea slugs, Plakobranchus ocellatus.</title>
        <authorList>
            <person name="Maeda T."/>
            <person name="Takahashi S."/>
            <person name="Yoshida T."/>
            <person name="Shimamura S."/>
            <person name="Takaki Y."/>
            <person name="Nagai Y."/>
            <person name="Toyoda A."/>
            <person name="Suzuki Y."/>
            <person name="Arimoto A."/>
            <person name="Ishii H."/>
            <person name="Satoh N."/>
            <person name="Nishiyama T."/>
            <person name="Hasebe M."/>
            <person name="Maruyama T."/>
            <person name="Minagawa J."/>
            <person name="Obokata J."/>
            <person name="Shigenobu S."/>
        </authorList>
    </citation>
    <scope>NUCLEOTIDE SEQUENCE [LARGE SCALE GENOMIC DNA]</scope>
</reference>
<evidence type="ECO:0000313" key="18">
    <source>
        <dbReference type="EMBL" id="GFO08348.1"/>
    </source>
</evidence>
<keyword evidence="14 17" id="KW-0472">Membrane</keyword>
<keyword evidence="19" id="KW-1185">Reference proteome</keyword>
<keyword evidence="10" id="KW-0809">Transit peptide</keyword>
<comment type="function">
    <text evidence="1">Accessory subunit of the mitochondrial membrane respiratory chain NADH dehydrogenase (Complex I), that is believed not to be involved in catalysis. Complex I functions in the transfer of electrons from NADH to the respiratory chain. The immediate electron acceptor for the enzyme is believed to be ubiquinone.</text>
</comment>
<evidence type="ECO:0000256" key="5">
    <source>
        <dbReference type="ARBA" id="ARBA00015175"/>
    </source>
</evidence>
<evidence type="ECO:0000256" key="9">
    <source>
        <dbReference type="ARBA" id="ARBA00022792"/>
    </source>
</evidence>
<dbReference type="InterPro" id="IPR019173">
    <property type="entry name" value="NADH_UbQ_OxRdtase_B5_su"/>
</dbReference>